<reference evidence="6" key="1">
    <citation type="journal article" date="2021" name="Genome Biol. Evol.">
        <title>A High-Quality Reference Genome for a Parasitic Bivalve with Doubly Uniparental Inheritance (Bivalvia: Unionida).</title>
        <authorList>
            <person name="Smith C.H."/>
        </authorList>
    </citation>
    <scope>NUCLEOTIDE SEQUENCE</scope>
    <source>
        <strain evidence="6">CHS0354</strain>
    </source>
</reference>
<evidence type="ECO:0000256" key="1">
    <source>
        <dbReference type="ARBA" id="ARBA00022737"/>
    </source>
</evidence>
<feature type="domain" description="Mab-21-like nucleotidyltransferase" evidence="5">
    <location>
        <begin position="556"/>
        <end position="758"/>
    </location>
</feature>
<dbReference type="Proteomes" id="UP001195483">
    <property type="component" value="Unassembled WGS sequence"/>
</dbReference>
<evidence type="ECO:0000256" key="2">
    <source>
        <dbReference type="ARBA" id="ARBA00023043"/>
    </source>
</evidence>
<keyword evidence="2 3" id="KW-0040">ANK repeat</keyword>
<reference evidence="6" key="3">
    <citation type="submission" date="2023-05" db="EMBL/GenBank/DDBJ databases">
        <authorList>
            <person name="Smith C.H."/>
        </authorList>
    </citation>
    <scope>NUCLEOTIDE SEQUENCE</scope>
    <source>
        <strain evidence="6">CHS0354</strain>
        <tissue evidence="6">Mantle</tissue>
    </source>
</reference>
<keyword evidence="1" id="KW-0677">Repeat</keyword>
<dbReference type="PROSITE" id="PS50088">
    <property type="entry name" value="ANK_REPEAT"/>
    <property type="match status" value="2"/>
</dbReference>
<dbReference type="InterPro" id="IPR036770">
    <property type="entry name" value="Ankyrin_rpt-contain_sf"/>
</dbReference>
<dbReference type="SMART" id="SM00248">
    <property type="entry name" value="ANK"/>
    <property type="match status" value="5"/>
</dbReference>
<dbReference type="PANTHER" id="PTHR24123:SF33">
    <property type="entry name" value="PROTEIN HOS4"/>
    <property type="match status" value="1"/>
</dbReference>
<dbReference type="InterPro" id="IPR002110">
    <property type="entry name" value="Ankyrin_rpt"/>
</dbReference>
<feature type="repeat" description="ANK" evidence="3">
    <location>
        <begin position="377"/>
        <end position="409"/>
    </location>
</feature>
<feature type="non-terminal residue" evidence="6">
    <location>
        <position position="887"/>
    </location>
</feature>
<keyword evidence="7" id="KW-1185">Reference proteome</keyword>
<dbReference type="InterPro" id="IPR046903">
    <property type="entry name" value="Mab-21-like_nuc_Trfase"/>
</dbReference>
<feature type="repeat" description="ANK" evidence="3">
    <location>
        <begin position="304"/>
        <end position="336"/>
    </location>
</feature>
<reference evidence="6" key="2">
    <citation type="journal article" date="2021" name="Genome Biol. Evol.">
        <title>Developing a high-quality reference genome for a parasitic bivalve with doubly uniparental inheritance (Bivalvia: Unionida).</title>
        <authorList>
            <person name="Smith C.H."/>
        </authorList>
    </citation>
    <scope>NUCLEOTIDE SEQUENCE</scope>
    <source>
        <strain evidence="6">CHS0354</strain>
        <tissue evidence="6">Mantle</tissue>
    </source>
</reference>
<dbReference type="Pfam" id="PF03281">
    <property type="entry name" value="Mab-21"/>
    <property type="match status" value="1"/>
</dbReference>
<organism evidence="6 7">
    <name type="scientific">Potamilus streckersoni</name>
    <dbReference type="NCBI Taxonomy" id="2493646"/>
    <lineage>
        <taxon>Eukaryota</taxon>
        <taxon>Metazoa</taxon>
        <taxon>Spiralia</taxon>
        <taxon>Lophotrochozoa</taxon>
        <taxon>Mollusca</taxon>
        <taxon>Bivalvia</taxon>
        <taxon>Autobranchia</taxon>
        <taxon>Heteroconchia</taxon>
        <taxon>Palaeoheterodonta</taxon>
        <taxon>Unionida</taxon>
        <taxon>Unionoidea</taxon>
        <taxon>Unionidae</taxon>
        <taxon>Ambleminae</taxon>
        <taxon>Lampsilini</taxon>
        <taxon>Potamilus</taxon>
    </lineage>
</organism>
<dbReference type="PROSITE" id="PS50297">
    <property type="entry name" value="ANK_REP_REGION"/>
    <property type="match status" value="1"/>
</dbReference>
<dbReference type="PANTHER" id="PTHR24123">
    <property type="entry name" value="ANKYRIN REPEAT-CONTAINING"/>
    <property type="match status" value="1"/>
</dbReference>
<name>A0AAE0THU5_9BIVA</name>
<sequence length="887" mass="101874">VLHGVVKLLLYLLTEMATSLFKSDPYNKESEDGEWNIDWPADECFEAILENDLEKVKAKITEGFTALSRSSHGDMALHFACLNSKLDVLQLLKGTLKEGEINTVNIEEDDSICGTALHMSMDGQVDPLVVKILLSWGADPDALDAKGSPVLHELVYRAWDDFETAFESEAYMKSIRNSNIEEGYESMGSSYFEKLKLLHEYGADMNLVNSRTSLSPLHVWCQRFHWCMEKLLDNGVPEWCMHFLNHILQYGADVNAVNARECSPVAFMSQRYYKPDHTRFIDSYRKMLLLLLPKIININRGDMYGRTLLHISAEFSNYALIEELMKFHCDVNIPDKFHLSPLHIITHNITNDEHIFVQRILDILITNGANINIQDKHGSTPLHHAVHLKNYTAIHHLLLHGASVDIKDKYGRTVKDLAYIEDDREVFKNLGIVDQLRDNEFIVGVSDIRFGWLYPLCCYKTYSRDSRGIEEPEVVKDTDIDKWLEQYPVCIHNTKFILQNAIPSLETNMEQMICTARDAMSIKKEIYQLLKNVADRMGSQNPLFQSQIIIGGSVSEGTKIGSPDEMDFVFDLFKIRQIVEVVEDQHLIGFVKLKVLNQEKFFKCGLEDLVDEDGFLKRTMTSLIFHKNFEMCLQSNDAWGDSHIYSWWGTTNSHGECVNIGQLSLVWYGPFLKRQTVKVDIVPVFCVKEWQTAHINPNLRIVDKQTAMTAGCYLVMKDSTPFFDDFVWNILDDSKEQISTSVQGDSHFKLSMSQLEHATIKLLPTNIRNGYKIAKSVQILCPRLSYQVLEFNDMYSRVNVDECFTSFVIKTGLFHELDSQGILVKFKEYDLTPDTWNDSVIHFKDATRQGLDPNDITEAVSWALLIYKRLWTLLEENKSSLVSETKY</sequence>
<dbReference type="SUPFAM" id="SSF48403">
    <property type="entry name" value="Ankyrin repeat"/>
    <property type="match status" value="1"/>
</dbReference>
<feature type="chain" id="PRO_5042096495" description="Mab-21-like nucleotidyltransferase domain-containing protein" evidence="4">
    <location>
        <begin position="20"/>
        <end position="887"/>
    </location>
</feature>
<proteinExistence type="predicted"/>
<comment type="caution">
    <text evidence="6">The sequence shown here is derived from an EMBL/GenBank/DDBJ whole genome shotgun (WGS) entry which is preliminary data.</text>
</comment>
<evidence type="ECO:0000256" key="4">
    <source>
        <dbReference type="SAM" id="SignalP"/>
    </source>
</evidence>
<evidence type="ECO:0000259" key="5">
    <source>
        <dbReference type="Pfam" id="PF03281"/>
    </source>
</evidence>
<feature type="signal peptide" evidence="4">
    <location>
        <begin position="1"/>
        <end position="19"/>
    </location>
</feature>
<dbReference type="EMBL" id="JAEAOA010002259">
    <property type="protein sequence ID" value="KAK3610210.1"/>
    <property type="molecule type" value="Genomic_DNA"/>
</dbReference>
<protein>
    <recommendedName>
        <fullName evidence="5">Mab-21-like nucleotidyltransferase domain-containing protein</fullName>
    </recommendedName>
</protein>
<dbReference type="InterPro" id="IPR051165">
    <property type="entry name" value="Multifunctional_ANK_Repeat"/>
</dbReference>
<dbReference type="AlphaFoldDB" id="A0AAE0THU5"/>
<evidence type="ECO:0000256" key="3">
    <source>
        <dbReference type="PROSITE-ProRule" id="PRU00023"/>
    </source>
</evidence>
<dbReference type="Gene3D" id="3.30.460.90">
    <property type="match status" value="1"/>
</dbReference>
<keyword evidence="4" id="KW-0732">Signal</keyword>
<gene>
    <name evidence="6" type="ORF">CHS0354_038850</name>
</gene>
<evidence type="ECO:0000313" key="6">
    <source>
        <dbReference type="EMBL" id="KAK3610210.1"/>
    </source>
</evidence>
<evidence type="ECO:0000313" key="7">
    <source>
        <dbReference type="Proteomes" id="UP001195483"/>
    </source>
</evidence>
<dbReference type="Gene3D" id="1.25.40.20">
    <property type="entry name" value="Ankyrin repeat-containing domain"/>
    <property type="match status" value="2"/>
</dbReference>
<dbReference type="Pfam" id="PF12796">
    <property type="entry name" value="Ank_2"/>
    <property type="match status" value="1"/>
</dbReference>
<accession>A0AAE0THU5</accession>